<dbReference type="EMBL" id="JAGTJQ010000006">
    <property type="protein sequence ID" value="KAH7029731.1"/>
    <property type="molecule type" value="Genomic_DNA"/>
</dbReference>
<comment type="caution">
    <text evidence="1">The sequence shown here is derived from an EMBL/GenBank/DDBJ whole genome shotgun (WGS) entry which is preliminary data.</text>
</comment>
<proteinExistence type="predicted"/>
<dbReference type="Proteomes" id="UP000756346">
    <property type="component" value="Unassembled WGS sequence"/>
</dbReference>
<accession>A0A9P8Y4V7</accession>
<keyword evidence="2" id="KW-1185">Reference proteome</keyword>
<dbReference type="OrthoDB" id="3639251at2759"/>
<sequence>MTTASLWVVTMVAVRSRCDTDQQIYIAKCMVGCYDASRRDPWSRCGLVARWPVDLVVTLGVLFCVSLIDLVNLGSANIAGMGQDLQLVGDRYVSLPLLITSSYVKTTTLSGADCWYGGF</sequence>
<evidence type="ECO:0000313" key="2">
    <source>
        <dbReference type="Proteomes" id="UP000756346"/>
    </source>
</evidence>
<name>A0A9P8Y4V7_9PEZI</name>
<dbReference type="GeneID" id="70183863"/>
<reference evidence="1" key="1">
    <citation type="journal article" date="2021" name="Nat. Commun.">
        <title>Genetic determinants of endophytism in the Arabidopsis root mycobiome.</title>
        <authorList>
            <person name="Mesny F."/>
            <person name="Miyauchi S."/>
            <person name="Thiergart T."/>
            <person name="Pickel B."/>
            <person name="Atanasova L."/>
            <person name="Karlsson M."/>
            <person name="Huettel B."/>
            <person name="Barry K.W."/>
            <person name="Haridas S."/>
            <person name="Chen C."/>
            <person name="Bauer D."/>
            <person name="Andreopoulos W."/>
            <person name="Pangilinan J."/>
            <person name="LaButti K."/>
            <person name="Riley R."/>
            <person name="Lipzen A."/>
            <person name="Clum A."/>
            <person name="Drula E."/>
            <person name="Henrissat B."/>
            <person name="Kohler A."/>
            <person name="Grigoriev I.V."/>
            <person name="Martin F.M."/>
            <person name="Hacquard S."/>
        </authorList>
    </citation>
    <scope>NUCLEOTIDE SEQUENCE</scope>
    <source>
        <strain evidence="1">MPI-CAGE-CH-0230</strain>
    </source>
</reference>
<protein>
    <submittedName>
        <fullName evidence="1">Uncharacterized protein</fullName>
    </submittedName>
</protein>
<evidence type="ECO:0000313" key="1">
    <source>
        <dbReference type="EMBL" id="KAH7029731.1"/>
    </source>
</evidence>
<dbReference type="RefSeq" id="XP_046012019.1">
    <property type="nucleotide sequence ID" value="XM_046154317.1"/>
</dbReference>
<organism evidence="1 2">
    <name type="scientific">Microdochium trichocladiopsis</name>
    <dbReference type="NCBI Taxonomy" id="1682393"/>
    <lineage>
        <taxon>Eukaryota</taxon>
        <taxon>Fungi</taxon>
        <taxon>Dikarya</taxon>
        <taxon>Ascomycota</taxon>
        <taxon>Pezizomycotina</taxon>
        <taxon>Sordariomycetes</taxon>
        <taxon>Xylariomycetidae</taxon>
        <taxon>Xylariales</taxon>
        <taxon>Microdochiaceae</taxon>
        <taxon>Microdochium</taxon>
    </lineage>
</organism>
<gene>
    <name evidence="1" type="ORF">B0I36DRAFT_326274</name>
</gene>
<dbReference type="AlphaFoldDB" id="A0A9P8Y4V7"/>